<evidence type="ECO:0000313" key="5">
    <source>
        <dbReference type="EMBL" id="AWB26291.1"/>
    </source>
</evidence>
<name>A0A2R4WXQ1_9EURY</name>
<dbReference type="RefSeq" id="WP_108380660.1">
    <property type="nucleotide sequence ID" value="NZ_CP028858.1"/>
</dbReference>
<accession>A0A2R4WXQ1</accession>
<dbReference type="PANTHER" id="PTHR33154:SF18">
    <property type="entry name" value="ARSENICAL RESISTANCE OPERON REPRESSOR"/>
    <property type="match status" value="1"/>
</dbReference>
<evidence type="ECO:0000256" key="2">
    <source>
        <dbReference type="ARBA" id="ARBA00023125"/>
    </source>
</evidence>
<feature type="domain" description="HTH arsR-type" evidence="4">
    <location>
        <begin position="1"/>
        <end position="96"/>
    </location>
</feature>
<evidence type="ECO:0000259" key="4">
    <source>
        <dbReference type="PROSITE" id="PS50987"/>
    </source>
</evidence>
<dbReference type="PANTHER" id="PTHR33154">
    <property type="entry name" value="TRANSCRIPTIONAL REGULATOR, ARSR FAMILY"/>
    <property type="match status" value="1"/>
</dbReference>
<keyword evidence="2" id="KW-0238">DNA-binding</keyword>
<keyword evidence="1" id="KW-0805">Transcription regulation</keyword>
<dbReference type="InterPro" id="IPR036388">
    <property type="entry name" value="WH-like_DNA-bd_sf"/>
</dbReference>
<dbReference type="Gene3D" id="1.10.10.10">
    <property type="entry name" value="Winged helix-like DNA-binding domain superfamily/Winged helix DNA-binding domain"/>
    <property type="match status" value="1"/>
</dbReference>
<dbReference type="Pfam" id="PF12840">
    <property type="entry name" value="HTH_20"/>
    <property type="match status" value="1"/>
</dbReference>
<dbReference type="AlphaFoldDB" id="A0A2R4WXQ1"/>
<organism evidence="5 6">
    <name type="scientific">Halococcoides cellulosivorans</name>
    <dbReference type="NCBI Taxonomy" id="1679096"/>
    <lineage>
        <taxon>Archaea</taxon>
        <taxon>Methanobacteriati</taxon>
        <taxon>Methanobacteriota</taxon>
        <taxon>Stenosarchaea group</taxon>
        <taxon>Halobacteria</taxon>
        <taxon>Halobacteriales</taxon>
        <taxon>Haloarculaceae</taxon>
        <taxon>Halococcoides</taxon>
    </lineage>
</organism>
<proteinExistence type="predicted"/>
<dbReference type="GO" id="GO:0003700">
    <property type="term" value="F:DNA-binding transcription factor activity"/>
    <property type="evidence" value="ECO:0007669"/>
    <property type="project" value="InterPro"/>
</dbReference>
<dbReference type="InterPro" id="IPR001845">
    <property type="entry name" value="HTH_ArsR_DNA-bd_dom"/>
</dbReference>
<dbReference type="InterPro" id="IPR011991">
    <property type="entry name" value="ArsR-like_HTH"/>
</dbReference>
<gene>
    <name evidence="5" type="ORF">HARCEL1_00435</name>
</gene>
<dbReference type="GO" id="GO:0003677">
    <property type="term" value="F:DNA binding"/>
    <property type="evidence" value="ECO:0007669"/>
    <property type="project" value="UniProtKB-KW"/>
</dbReference>
<evidence type="ECO:0000256" key="3">
    <source>
        <dbReference type="ARBA" id="ARBA00023163"/>
    </source>
</evidence>
<dbReference type="GeneID" id="36510928"/>
<sequence length="104" mass="11818">MGRDVYDRQAEFCSVFSNPKRLRILDVLTDGKEHAVSEIQAATDIPQSSVSRHLGMMRERGVVERRSEGVYNRYRLADPRIAEGMATIRTVLRDRQDLDAPVGD</sequence>
<evidence type="ECO:0000313" key="6">
    <source>
        <dbReference type="Proteomes" id="UP000244727"/>
    </source>
</evidence>
<dbReference type="InterPro" id="IPR051081">
    <property type="entry name" value="HTH_MetalResp_TranReg"/>
</dbReference>
<dbReference type="InterPro" id="IPR036390">
    <property type="entry name" value="WH_DNA-bd_sf"/>
</dbReference>
<dbReference type="PRINTS" id="PR00778">
    <property type="entry name" value="HTHARSR"/>
</dbReference>
<dbReference type="SUPFAM" id="SSF46785">
    <property type="entry name" value="Winged helix' DNA-binding domain"/>
    <property type="match status" value="1"/>
</dbReference>
<protein>
    <submittedName>
        <fullName evidence="5">Transcriptional regulator</fullName>
    </submittedName>
</protein>
<keyword evidence="3" id="KW-0804">Transcription</keyword>
<dbReference type="SMART" id="SM00418">
    <property type="entry name" value="HTH_ARSR"/>
    <property type="match status" value="1"/>
</dbReference>
<reference evidence="5 6" key="1">
    <citation type="submission" date="2018-04" db="EMBL/GenBank/DDBJ databases">
        <title>Halococcoides cellulosivorans gen. nov., sp. nov., an extremely halophilic cellulose-utilizing haloarchaeon from hypersaline lakes.</title>
        <authorList>
            <person name="Sorokin D.Y."/>
            <person name="Toshchakov S.V."/>
            <person name="Samarov N.I."/>
            <person name="Korzhenkov A."/>
            <person name="Kublanov I.V."/>
        </authorList>
    </citation>
    <scope>NUCLEOTIDE SEQUENCE [LARGE SCALE GENOMIC DNA]</scope>
    <source>
        <strain evidence="5 6">HArcel1</strain>
    </source>
</reference>
<evidence type="ECO:0000256" key="1">
    <source>
        <dbReference type="ARBA" id="ARBA00023015"/>
    </source>
</evidence>
<dbReference type="PROSITE" id="PS50987">
    <property type="entry name" value="HTH_ARSR_2"/>
    <property type="match status" value="1"/>
</dbReference>
<dbReference type="NCBIfam" id="NF033788">
    <property type="entry name" value="HTH_metalloreg"/>
    <property type="match status" value="1"/>
</dbReference>
<keyword evidence="6" id="KW-1185">Reference proteome</keyword>
<dbReference type="Proteomes" id="UP000244727">
    <property type="component" value="Chromosome"/>
</dbReference>
<dbReference type="KEGG" id="harc:HARCEL1_00435"/>
<dbReference type="EMBL" id="CP028858">
    <property type="protein sequence ID" value="AWB26291.1"/>
    <property type="molecule type" value="Genomic_DNA"/>
</dbReference>
<dbReference type="CDD" id="cd00090">
    <property type="entry name" value="HTH_ARSR"/>
    <property type="match status" value="1"/>
</dbReference>